<gene>
    <name evidence="2" type="ORF">QYF61_007962</name>
</gene>
<name>A0AAN7NX41_MYCAM</name>
<comment type="caution">
    <text evidence="2">The sequence shown here is derived from an EMBL/GenBank/DDBJ whole genome shotgun (WGS) entry which is preliminary data.</text>
</comment>
<evidence type="ECO:0000313" key="3">
    <source>
        <dbReference type="Proteomes" id="UP001333110"/>
    </source>
</evidence>
<feature type="region of interest" description="Disordered" evidence="1">
    <location>
        <begin position="285"/>
        <end position="320"/>
    </location>
</feature>
<dbReference type="Proteomes" id="UP001333110">
    <property type="component" value="Unassembled WGS sequence"/>
</dbReference>
<organism evidence="2 3">
    <name type="scientific">Mycteria americana</name>
    <name type="common">Wood stork</name>
    <dbReference type="NCBI Taxonomy" id="33587"/>
    <lineage>
        <taxon>Eukaryota</taxon>
        <taxon>Metazoa</taxon>
        <taxon>Chordata</taxon>
        <taxon>Craniata</taxon>
        <taxon>Vertebrata</taxon>
        <taxon>Euteleostomi</taxon>
        <taxon>Archelosauria</taxon>
        <taxon>Archosauria</taxon>
        <taxon>Dinosauria</taxon>
        <taxon>Saurischia</taxon>
        <taxon>Theropoda</taxon>
        <taxon>Coelurosauria</taxon>
        <taxon>Aves</taxon>
        <taxon>Neognathae</taxon>
        <taxon>Neoaves</taxon>
        <taxon>Aequornithes</taxon>
        <taxon>Ciconiiformes</taxon>
        <taxon>Ciconiidae</taxon>
        <taxon>Mycteria</taxon>
    </lineage>
</organism>
<protein>
    <recommendedName>
        <fullName evidence="4">Reverse transcriptase domain-containing protein</fullName>
    </recommendedName>
</protein>
<dbReference type="EMBL" id="JAUNZN010000003">
    <property type="protein sequence ID" value="KAK4823897.1"/>
    <property type="molecule type" value="Genomic_DNA"/>
</dbReference>
<evidence type="ECO:0000313" key="2">
    <source>
        <dbReference type="EMBL" id="KAK4823897.1"/>
    </source>
</evidence>
<reference evidence="2 3" key="1">
    <citation type="journal article" date="2023" name="J. Hered.">
        <title>Chromosome-level genome of the wood stork (Mycteria americana) provides insight into avian chromosome evolution.</title>
        <authorList>
            <person name="Flamio R. Jr."/>
            <person name="Ramstad K.M."/>
        </authorList>
    </citation>
    <scope>NUCLEOTIDE SEQUENCE [LARGE SCALE GENOMIC DNA]</scope>
    <source>
        <strain evidence="2">JAX WOST 10</strain>
    </source>
</reference>
<sequence length="333" mass="36906">MGIKHNYFGSSHLHYGACTAVSGQCNEEMKPGDRATLGPILFNIFISDLEVEMECTLVKFTDNTKLMGAIDTLEGYHSEMLVTADSIIGCNGQAVTVPPKFLQTALCHIKSMMCSTSHSIPKAVDVRPRLSPLKNNVDAINKPQAKQPQLPQLLLTRLVVQTLHQLRCPSLDTLQHLNVSLVVGGPKLNTVFEMDFFNLEDIYFFELQKTELKLAEYQYIGCQIHLSHFNLSSLIHLLVVLICSSVTQPLEPMPAGSKTDLPLAKAEPISDGGSASVIMYLRRGGGGTVQHQQQSEEESEYVRETTLQTPKSVKKEGEEVLQVQEQRLPCSPW</sequence>
<evidence type="ECO:0000256" key="1">
    <source>
        <dbReference type="SAM" id="MobiDB-lite"/>
    </source>
</evidence>
<proteinExistence type="predicted"/>
<dbReference type="AlphaFoldDB" id="A0AAN7NX41"/>
<accession>A0AAN7NX41</accession>
<evidence type="ECO:0008006" key="4">
    <source>
        <dbReference type="Google" id="ProtNLM"/>
    </source>
</evidence>
<keyword evidence="3" id="KW-1185">Reference proteome</keyword>